<feature type="compositionally biased region" description="Polar residues" evidence="2">
    <location>
        <begin position="619"/>
        <end position="645"/>
    </location>
</feature>
<feature type="compositionally biased region" description="Acidic residues" evidence="2">
    <location>
        <begin position="740"/>
        <end position="755"/>
    </location>
</feature>
<feature type="active site" evidence="1">
    <location>
        <position position="175"/>
    </location>
</feature>
<feature type="compositionally biased region" description="Polar residues" evidence="2">
    <location>
        <begin position="601"/>
        <end position="611"/>
    </location>
</feature>
<evidence type="ECO:0000256" key="2">
    <source>
        <dbReference type="SAM" id="MobiDB-lite"/>
    </source>
</evidence>
<feature type="compositionally biased region" description="Low complexity" evidence="2">
    <location>
        <begin position="292"/>
        <end position="302"/>
    </location>
</feature>
<evidence type="ECO:0008006" key="6">
    <source>
        <dbReference type="Google" id="ProtNLM"/>
    </source>
</evidence>
<feature type="active site" evidence="1">
    <location>
        <position position="121"/>
    </location>
</feature>
<dbReference type="Pfam" id="PF14822">
    <property type="entry name" value="Vasohibin"/>
    <property type="match status" value="1"/>
</dbReference>
<feature type="region of interest" description="Disordered" evidence="2">
    <location>
        <begin position="547"/>
        <end position="667"/>
    </location>
</feature>
<evidence type="ECO:0000256" key="1">
    <source>
        <dbReference type="PIRSR" id="PIRSR628131-1"/>
    </source>
</evidence>
<sequence>MTYGALSPAASRLKILLENLPLPDECVQEAETLIKQCSEAELSNLGLGPPPRPVVPRGLHDATSGKPISPQQRLHAVQHVINSLQYNHTPGYYYNVSKSRPFSRIMDTAREALRAALPIKCLEAVFLGALLTAGWHELDRLPLAFKSTVQGQTYRHIVLVVYHAPSRKWGALGLSRRPELMDKDLVYDSLADLVSEYKASYERWWHMLARVYVGLPLEHDTYYSGPVCWRYLTLSLTGRKPWAVHRAALDTFAVQSRRLAAKFRALGCQPSSNTSLNGGEPLPVGLQQGLHPQTQAQQQEQGQGQGQGPASGAQEGSLERAGGSAGSSGGSPLCSAGAGAGAGAASRCAKSVSPSRRRPPPLPVPPLPRRALTPPRGVLSSAAASALLSPVSPAPHASTTLAGTSTPPGAHAVAVAATVACTAGTTPGAAAAAAAPPMLGGIQGLSPMRCRSAVPTRPTLNIKGRGSTGMDGAAAGCTAGPTTPTAAGTAGLPVSATEGGGGGPAGVASCSPHGSFRSSNGHSGFVSPYLAMLPKAAVTHALSASAGTSSASQHGSAMPLSAVGAASGKEQAANRGHPSTSEGSLSGRGTVMRSRHRAEQQPPNTETSSQAPAPFPHSLQAQSQTPTQPNAQLHVQSQAELQPQQLDGRRSRQVSRSSTRRRCSEPGGAAALAAAAAAATAEHRGHVNIAMRVQARMLRQQVRAEERRGGKGDAAGGDGGGVGDERPGRKVGEAAAVDRGEEEEEEDTESAEEDYLSGGSEDGGDVNGGGGT</sequence>
<feature type="region of interest" description="Disordered" evidence="2">
    <location>
        <begin position="701"/>
        <end position="772"/>
    </location>
</feature>
<evidence type="ECO:0000313" key="3">
    <source>
        <dbReference type="EMBL" id="GFR52844.1"/>
    </source>
</evidence>
<evidence type="ECO:0000313" key="5">
    <source>
        <dbReference type="Proteomes" id="UP001054857"/>
    </source>
</evidence>
<protein>
    <recommendedName>
        <fullName evidence="6">Vasohibin-2</fullName>
    </recommendedName>
</protein>
<feature type="compositionally biased region" description="Basic and acidic residues" evidence="2">
    <location>
        <begin position="702"/>
        <end position="711"/>
    </location>
</feature>
<proteinExistence type="predicted"/>
<dbReference type="PANTHER" id="PTHR15750">
    <property type="entry name" value="VASOHIBIN-1-LIKE ISOFORM X2"/>
    <property type="match status" value="1"/>
</dbReference>
<reference evidence="3" key="1">
    <citation type="submission" date="2020-08" db="EMBL/GenBank/DDBJ databases">
        <authorList>
            <person name="Yamashita S."/>
            <person name="Nozaki H."/>
        </authorList>
    </citation>
    <scope>NUCLEOTIDE SEQUENCE</scope>
    <source>
        <strain evidence="3">NIES-4017</strain>
    </source>
</reference>
<feature type="compositionally biased region" description="Gly residues" evidence="2">
    <location>
        <begin position="712"/>
        <end position="722"/>
    </location>
</feature>
<feature type="region of interest" description="Disordered" evidence="2">
    <location>
        <begin position="348"/>
        <end position="375"/>
    </location>
</feature>
<comment type="caution">
    <text evidence="3">The sequence shown here is derived from an EMBL/GenBank/DDBJ whole genome shotgun (WGS) entry which is preliminary data.</text>
</comment>
<name>A0AAD3E3A4_9CHLO</name>
<reference evidence="3 5" key="2">
    <citation type="journal article" date="2021" name="Sci. Rep.">
        <title>Genome sequencing of the multicellular alga Astrephomene provides insights into convergent evolution of germ-soma differentiation.</title>
        <authorList>
            <person name="Yamashita S."/>
            <person name="Yamamoto K."/>
            <person name="Matsuzaki R."/>
            <person name="Suzuki S."/>
            <person name="Yamaguchi H."/>
            <person name="Hirooka S."/>
            <person name="Minakuchi Y."/>
            <person name="Miyagishima S."/>
            <person name="Kawachi M."/>
            <person name="Toyoda A."/>
            <person name="Nozaki H."/>
        </authorList>
    </citation>
    <scope>NUCLEOTIDE SEQUENCE [LARGE SCALE GENOMIC DNA]</scope>
    <source>
        <strain evidence="3 5">NIES-4017</strain>
    </source>
</reference>
<gene>
    <name evidence="3" type="ORF">Agub_g15471</name>
    <name evidence="4" type="ORF">Agub_g15479</name>
</gene>
<dbReference type="GO" id="GO:0005737">
    <property type="term" value="C:cytoplasm"/>
    <property type="evidence" value="ECO:0007669"/>
    <property type="project" value="InterPro"/>
</dbReference>
<accession>A0AAD3E3A4</accession>
<dbReference type="Proteomes" id="UP001054857">
    <property type="component" value="Unassembled WGS sequence"/>
</dbReference>
<organism evidence="3 5">
    <name type="scientific">Astrephomene gubernaculifera</name>
    <dbReference type="NCBI Taxonomy" id="47775"/>
    <lineage>
        <taxon>Eukaryota</taxon>
        <taxon>Viridiplantae</taxon>
        <taxon>Chlorophyta</taxon>
        <taxon>core chlorophytes</taxon>
        <taxon>Chlorophyceae</taxon>
        <taxon>CS clade</taxon>
        <taxon>Chlamydomonadales</taxon>
        <taxon>Astrephomenaceae</taxon>
        <taxon>Astrephomene</taxon>
    </lineage>
</organism>
<feature type="region of interest" description="Disordered" evidence="2">
    <location>
        <begin position="270"/>
        <end position="331"/>
    </location>
</feature>
<dbReference type="EMBL" id="BMAR01000073">
    <property type="protein sequence ID" value="GFR52844.1"/>
    <property type="molecule type" value="Genomic_DNA"/>
</dbReference>
<dbReference type="EMBL" id="BMAR01000073">
    <property type="protein sequence ID" value="GFR52850.1"/>
    <property type="molecule type" value="Genomic_DNA"/>
</dbReference>
<feature type="active site" evidence="1">
    <location>
        <position position="156"/>
    </location>
</feature>
<feature type="compositionally biased region" description="Low complexity" evidence="2">
    <location>
        <begin position="310"/>
        <end position="322"/>
    </location>
</feature>
<dbReference type="AlphaFoldDB" id="A0AAD3E3A4"/>
<keyword evidence="5" id="KW-1185">Reference proteome</keyword>
<feature type="compositionally biased region" description="Low complexity" evidence="2">
    <location>
        <begin position="547"/>
        <end position="557"/>
    </location>
</feature>
<evidence type="ECO:0000313" key="4">
    <source>
        <dbReference type="EMBL" id="GFR52850.1"/>
    </source>
</evidence>
<dbReference type="PANTHER" id="PTHR15750:SF2">
    <property type="entry name" value="VASOHIBIN"/>
    <property type="match status" value="1"/>
</dbReference>
<feature type="compositionally biased region" description="Basic and acidic residues" evidence="2">
    <location>
        <begin position="723"/>
        <end position="739"/>
    </location>
</feature>
<dbReference type="InterPro" id="IPR028131">
    <property type="entry name" value="VASH1"/>
</dbReference>